<evidence type="ECO:0000313" key="2">
    <source>
        <dbReference type="Proteomes" id="UP000014540"/>
    </source>
</evidence>
<dbReference type="EMBL" id="AKWZ02000010">
    <property type="protein sequence ID" value="EPG73353.1"/>
    <property type="molecule type" value="Genomic_DNA"/>
</dbReference>
<keyword evidence="2" id="KW-1185">Reference proteome</keyword>
<organism evidence="1 2">
    <name type="scientific">Leptospira fainei serovar Hurstbridge str. BUT 6</name>
    <dbReference type="NCBI Taxonomy" id="1193011"/>
    <lineage>
        <taxon>Bacteria</taxon>
        <taxon>Pseudomonadati</taxon>
        <taxon>Spirochaetota</taxon>
        <taxon>Spirochaetia</taxon>
        <taxon>Leptospirales</taxon>
        <taxon>Leptospiraceae</taxon>
        <taxon>Leptospira</taxon>
    </lineage>
</organism>
<gene>
    <name evidence="1" type="ORF">LEP1GSC058_4052</name>
</gene>
<reference evidence="1" key="1">
    <citation type="submission" date="2013-04" db="EMBL/GenBank/DDBJ databases">
        <authorList>
            <person name="Harkins D.M."/>
            <person name="Durkin A.S."/>
            <person name="Selengut J.D."/>
            <person name="Sanka R."/>
            <person name="DePew J."/>
            <person name="Purushe J."/>
            <person name="Ahmed A."/>
            <person name="van der Linden H."/>
            <person name="Goris M.G.A."/>
            <person name="Hartskeerl R.A."/>
            <person name="Vinetz J.M."/>
            <person name="Sutton G.G."/>
            <person name="Nelson W.C."/>
            <person name="Fouts D.E."/>
        </authorList>
    </citation>
    <scope>NUCLEOTIDE SEQUENCE [LARGE SCALE GENOMIC DNA]</scope>
    <source>
        <strain evidence="1">BUT 6</strain>
    </source>
</reference>
<dbReference type="Proteomes" id="UP000014540">
    <property type="component" value="Unassembled WGS sequence"/>
</dbReference>
<name>S3UVR1_9LEPT</name>
<protein>
    <submittedName>
        <fullName evidence="1">Uncharacterized protein</fullName>
    </submittedName>
</protein>
<sequence length="54" mass="6230">MKREKQARRSTRYSIGTNPKTTPSGISAYTFGFCIYVSYEYGNTIRIEISFPKN</sequence>
<dbReference type="STRING" id="1193011.LEP1GSC058_4052"/>
<accession>S3UVR1</accession>
<dbReference type="AlphaFoldDB" id="S3UVR1"/>
<proteinExistence type="predicted"/>
<comment type="caution">
    <text evidence="1">The sequence shown here is derived from an EMBL/GenBank/DDBJ whole genome shotgun (WGS) entry which is preliminary data.</text>
</comment>
<evidence type="ECO:0000313" key="1">
    <source>
        <dbReference type="EMBL" id="EPG73353.1"/>
    </source>
</evidence>